<evidence type="ECO:0000256" key="1">
    <source>
        <dbReference type="ARBA" id="ARBA00001974"/>
    </source>
</evidence>
<dbReference type="PANTHER" id="PTHR43400">
    <property type="entry name" value="FUMARATE REDUCTASE"/>
    <property type="match status" value="1"/>
</dbReference>
<dbReference type="GO" id="GO:0016491">
    <property type="term" value="F:oxidoreductase activity"/>
    <property type="evidence" value="ECO:0007669"/>
    <property type="project" value="UniProtKB-KW"/>
</dbReference>
<gene>
    <name evidence="6" type="ORF">C8D93_101331</name>
</gene>
<dbReference type="RefSeq" id="WP_110263412.1">
    <property type="nucleotide sequence ID" value="NZ_CAKZQT010000007.1"/>
</dbReference>
<evidence type="ECO:0000313" key="7">
    <source>
        <dbReference type="Proteomes" id="UP000248330"/>
    </source>
</evidence>
<proteinExistence type="predicted"/>
<dbReference type="Pfam" id="PF00890">
    <property type="entry name" value="FAD_binding_2"/>
    <property type="match status" value="1"/>
</dbReference>
<evidence type="ECO:0000256" key="3">
    <source>
        <dbReference type="ARBA" id="ARBA00022827"/>
    </source>
</evidence>
<reference evidence="6 7" key="1">
    <citation type="submission" date="2018-04" db="EMBL/GenBank/DDBJ databases">
        <title>Genomic Encyclopedia of Type Strains, Phase IV (KMG-IV): sequencing the most valuable type-strain genomes for metagenomic binning, comparative biology and taxonomic classification.</title>
        <authorList>
            <person name="Goeker M."/>
        </authorList>
    </citation>
    <scope>NUCLEOTIDE SEQUENCE [LARGE SCALE GENOMIC DNA]</scope>
    <source>
        <strain evidence="6 7">DSM 104150</strain>
    </source>
</reference>
<evidence type="ECO:0000259" key="5">
    <source>
        <dbReference type="Pfam" id="PF00890"/>
    </source>
</evidence>
<dbReference type="Proteomes" id="UP000248330">
    <property type="component" value="Unassembled WGS sequence"/>
</dbReference>
<accession>A0A318EP52</accession>
<comment type="caution">
    <text evidence="6">The sequence shown here is derived from an EMBL/GenBank/DDBJ whole genome shotgun (WGS) entry which is preliminary data.</text>
</comment>
<dbReference type="InterPro" id="IPR003953">
    <property type="entry name" value="FAD-dep_OxRdtase_2_FAD-bd"/>
</dbReference>
<sequence length="570" mass="62069">MTGFDETVDFVVVGSGGGSMCAALVLREAGRQVLILEKTGLVGGTTARSGGVMWLPDNPFMRRDGVDDSFEQASRYLDALCGDQPDAPGSTVERRRCYLREAPRMIEFLLAQGIRLDRVKEWPDYYDELPGGSVPGRTVVAELFDLNELGEWASRLRPSFVQIPLPASLEEMLELPAMKRSWRVKGLLLRLILRAIVARLTGKRWVAGGAALQGRMLQAALRAGTDIRTDAPVQALIVDNGRVSGVITTRNGRPWRIGARLGVLVNAGGFARNQAMRDRYMPDTRAQWSLAAPGDTGEMIEEMMRIGAAVAQMDERVGNQLTIPPGAEDAEVKPTAQSMTAAPHCILVDRCGVRYMNEGGSYMAYAKGMLERHKTVPAVPGWAIFDSQYLARYMLAGTMPGSRKPQRWFDEGYLRRGDSLADLARQLDLSADTLQATIERFNRFVDAGRDADFHRGERAYDRWLGDEFHQPSPSLGRIDRPPYYAVPVVPGDVGTYGGVVTDAHARVLRADGSVIDGLYATGVSTASVMGRFYPGAGASVGPSFVWGYVAARHAASTVQRAEPAVSGVAG</sequence>
<dbReference type="Gene3D" id="3.90.700.10">
    <property type="entry name" value="Succinate dehydrogenase/fumarate reductase flavoprotein, catalytic domain"/>
    <property type="match status" value="1"/>
</dbReference>
<comment type="cofactor">
    <cofactor evidence="1">
        <name>FAD</name>
        <dbReference type="ChEBI" id="CHEBI:57692"/>
    </cofactor>
</comment>
<dbReference type="OrthoDB" id="9813348at2"/>
<dbReference type="InterPro" id="IPR027477">
    <property type="entry name" value="Succ_DH/fumarate_Rdtase_cat_sf"/>
</dbReference>
<dbReference type="AlphaFoldDB" id="A0A318EP52"/>
<feature type="domain" description="FAD-dependent oxidoreductase 2 FAD-binding" evidence="5">
    <location>
        <begin position="9"/>
        <end position="540"/>
    </location>
</feature>
<dbReference type="Gene3D" id="3.50.50.60">
    <property type="entry name" value="FAD/NAD(P)-binding domain"/>
    <property type="match status" value="2"/>
</dbReference>
<protein>
    <submittedName>
        <fullName evidence="6">3-oxosteroid 1-dehydrogenase</fullName>
    </submittedName>
</protein>
<dbReference type="InterPro" id="IPR050315">
    <property type="entry name" value="FAD-oxidoreductase_2"/>
</dbReference>
<evidence type="ECO:0000256" key="4">
    <source>
        <dbReference type="ARBA" id="ARBA00023002"/>
    </source>
</evidence>
<organism evidence="6 7">
    <name type="scientific">Sinimarinibacterium flocculans</name>
    <dbReference type="NCBI Taxonomy" id="985250"/>
    <lineage>
        <taxon>Bacteria</taxon>
        <taxon>Pseudomonadati</taxon>
        <taxon>Pseudomonadota</taxon>
        <taxon>Gammaproteobacteria</taxon>
        <taxon>Nevskiales</taxon>
        <taxon>Nevskiaceae</taxon>
        <taxon>Sinimarinibacterium</taxon>
    </lineage>
</organism>
<keyword evidence="4" id="KW-0560">Oxidoreductase</keyword>
<keyword evidence="3" id="KW-0274">FAD</keyword>
<keyword evidence="2" id="KW-0285">Flavoprotein</keyword>
<name>A0A318EP52_9GAMM</name>
<dbReference type="EMBL" id="QICN01000001">
    <property type="protein sequence ID" value="PXV71286.1"/>
    <property type="molecule type" value="Genomic_DNA"/>
</dbReference>
<dbReference type="SUPFAM" id="SSF51905">
    <property type="entry name" value="FAD/NAD(P)-binding domain"/>
    <property type="match status" value="1"/>
</dbReference>
<dbReference type="GO" id="GO:0008202">
    <property type="term" value="P:steroid metabolic process"/>
    <property type="evidence" value="ECO:0007669"/>
    <property type="project" value="UniProtKB-ARBA"/>
</dbReference>
<keyword evidence="7" id="KW-1185">Reference proteome</keyword>
<dbReference type="PANTHER" id="PTHR43400:SF10">
    <property type="entry name" value="3-OXOSTEROID 1-DEHYDROGENASE"/>
    <property type="match status" value="1"/>
</dbReference>
<evidence type="ECO:0000256" key="2">
    <source>
        <dbReference type="ARBA" id="ARBA00022630"/>
    </source>
</evidence>
<dbReference type="SUPFAM" id="SSF56425">
    <property type="entry name" value="Succinate dehydrogenase/fumarate reductase flavoprotein, catalytic domain"/>
    <property type="match status" value="1"/>
</dbReference>
<evidence type="ECO:0000313" key="6">
    <source>
        <dbReference type="EMBL" id="PXV71286.1"/>
    </source>
</evidence>
<dbReference type="InterPro" id="IPR036188">
    <property type="entry name" value="FAD/NAD-bd_sf"/>
</dbReference>